<dbReference type="Proteomes" id="UP000183206">
    <property type="component" value="Unassembled WGS sequence"/>
</dbReference>
<comment type="caution">
    <text evidence="2">The sequence shown here is derived from an EMBL/GenBank/DDBJ whole genome shotgun (WGS) entry which is preliminary data.</text>
</comment>
<organism evidence="2 3">
    <name type="scientific">Candidatus Nomurabacteria bacterium CG1_02_47_685</name>
    <dbReference type="NCBI Taxonomy" id="1805282"/>
    <lineage>
        <taxon>Bacteria</taxon>
        <taxon>Candidatus Nomuraibacteriota</taxon>
    </lineage>
</organism>
<sequence>MSILILGIIYSIGVFRLKRWVLPVILFFTIGSSVASVRVFITKYYISAGEFLGLVIGLALTLTIACGAWAYRKEFSGPARKLWIQIPLLLVFAPVVMFSILTPIYTDDLGVYDSDILLPNMEILSEFDNAYYALPVIDELPLPLRDALIETDEYYRALEQGKSIGIDEVAPHLNALAGIIDAFIGASQKSGYQCPSSVNEYGPATILCSLEGFRAMAKAVALRSYVEAREGRIDIALDIALAPARFGKLMDSGHPDFIEHLVGIALTGISIDSIGRVLDQATPSESIPPNIARELEMYEFDGSSFVVFLKREYMERKKMLQMFEKLEGYSFHYANTLNDFAAIARRDIEAAGQRCGDRLEQNEAFFGVNVKEIKNSPIWLTALKPNGIGEILKQTIGDIPLGGSVRVKECAVNERNEKVQQRLLEKS</sequence>
<dbReference type="AlphaFoldDB" id="A0A1J4V3U6"/>
<dbReference type="EMBL" id="MNVO01000055">
    <property type="protein sequence ID" value="OIO31842.1"/>
    <property type="molecule type" value="Genomic_DNA"/>
</dbReference>
<accession>A0A1J4V3U6</accession>
<keyword evidence="1" id="KW-1133">Transmembrane helix</keyword>
<evidence type="ECO:0000313" key="2">
    <source>
        <dbReference type="EMBL" id="OIO31842.1"/>
    </source>
</evidence>
<feature type="transmembrane region" description="Helical" evidence="1">
    <location>
        <begin position="83"/>
        <end position="105"/>
    </location>
</feature>
<feature type="transmembrane region" description="Helical" evidence="1">
    <location>
        <begin position="51"/>
        <end position="71"/>
    </location>
</feature>
<dbReference type="STRING" id="1805282.AUJ44_03660"/>
<feature type="transmembrane region" description="Helical" evidence="1">
    <location>
        <begin position="20"/>
        <end position="45"/>
    </location>
</feature>
<keyword evidence="1" id="KW-0812">Transmembrane</keyword>
<evidence type="ECO:0000256" key="1">
    <source>
        <dbReference type="SAM" id="Phobius"/>
    </source>
</evidence>
<evidence type="ECO:0000313" key="3">
    <source>
        <dbReference type="Proteomes" id="UP000183206"/>
    </source>
</evidence>
<gene>
    <name evidence="2" type="ORF">AUJ44_03660</name>
</gene>
<protein>
    <submittedName>
        <fullName evidence="2">Uncharacterized protein</fullName>
    </submittedName>
</protein>
<reference evidence="2 3" key="1">
    <citation type="journal article" date="2016" name="Environ. Microbiol.">
        <title>Genomic resolution of a cold subsurface aquifer community provides metabolic insights for novel microbes adapted to high CO concentrations.</title>
        <authorList>
            <person name="Probst A.J."/>
            <person name="Castelle C.J."/>
            <person name="Singh A."/>
            <person name="Brown C.T."/>
            <person name="Anantharaman K."/>
            <person name="Sharon I."/>
            <person name="Hug L.A."/>
            <person name="Burstein D."/>
            <person name="Emerson J.B."/>
            <person name="Thomas B.C."/>
            <person name="Banfield J.F."/>
        </authorList>
    </citation>
    <scope>NUCLEOTIDE SEQUENCE [LARGE SCALE GENOMIC DNA]</scope>
    <source>
        <strain evidence="2">CG1_02_47_685</strain>
    </source>
</reference>
<proteinExistence type="predicted"/>
<name>A0A1J4V3U6_9BACT</name>
<keyword evidence="1" id="KW-0472">Membrane</keyword>